<dbReference type="InterPro" id="IPR014001">
    <property type="entry name" value="Helicase_ATP-bd"/>
</dbReference>
<feature type="domain" description="Helicase ATP-binding" evidence="10">
    <location>
        <begin position="550"/>
        <end position="747"/>
    </location>
</feature>
<dbReference type="Proteomes" id="UP000030143">
    <property type="component" value="Unassembled WGS sequence"/>
</dbReference>
<comment type="caution">
    <text evidence="11">The sequence shown here is derived from an EMBL/GenBank/DDBJ whole genome shotgun (WGS) entry which is preliminary data.</text>
</comment>
<name>A0A0A2J258_PENEN</name>
<dbReference type="STRING" id="27334.A0A0A2J258"/>
<dbReference type="InterPro" id="IPR049730">
    <property type="entry name" value="SNF2/RAD54-like_C"/>
</dbReference>
<feature type="domain" description="RING-type" evidence="9">
    <location>
        <begin position="1352"/>
        <end position="1390"/>
    </location>
</feature>
<feature type="region of interest" description="Disordered" evidence="8">
    <location>
        <begin position="1657"/>
        <end position="1689"/>
    </location>
</feature>
<dbReference type="RefSeq" id="XP_016592827.1">
    <property type="nucleotide sequence ID" value="XM_016742387.1"/>
</dbReference>
<evidence type="ECO:0000313" key="12">
    <source>
        <dbReference type="Proteomes" id="UP000030143"/>
    </source>
</evidence>
<dbReference type="SUPFAM" id="SSF52540">
    <property type="entry name" value="P-loop containing nucleoside triphosphate hydrolases"/>
    <property type="match status" value="2"/>
</dbReference>
<dbReference type="GeneID" id="27677806"/>
<evidence type="ECO:0000256" key="6">
    <source>
        <dbReference type="ARBA" id="ARBA00022840"/>
    </source>
</evidence>
<dbReference type="PANTHER" id="PTHR45865:SF1">
    <property type="entry name" value="E3 UBIQUITIN-PROTEIN LIGASE SHPRH"/>
    <property type="match status" value="1"/>
</dbReference>
<dbReference type="Gene3D" id="3.40.50.10810">
    <property type="entry name" value="Tandem AAA-ATPase domain"/>
    <property type="match status" value="1"/>
</dbReference>
<dbReference type="Gene3D" id="3.30.40.10">
    <property type="entry name" value="Zinc/RING finger domain, C3HC4 (zinc finger)"/>
    <property type="match status" value="1"/>
</dbReference>
<evidence type="ECO:0000256" key="2">
    <source>
        <dbReference type="ARBA" id="ARBA00022741"/>
    </source>
</evidence>
<dbReference type="InterPro" id="IPR017907">
    <property type="entry name" value="Znf_RING_CS"/>
</dbReference>
<dbReference type="SMART" id="SM00487">
    <property type="entry name" value="DEXDc"/>
    <property type="match status" value="1"/>
</dbReference>
<gene>
    <name evidence="11" type="ORF">PEX2_051120</name>
</gene>
<dbReference type="HOGENOM" id="CLU_001592_1_1_1"/>
<keyword evidence="4" id="KW-0378">Hydrolase</keyword>
<dbReference type="GO" id="GO:0006974">
    <property type="term" value="P:DNA damage response"/>
    <property type="evidence" value="ECO:0007669"/>
    <property type="project" value="TreeGrafter"/>
</dbReference>
<accession>A0A0A2J258</accession>
<keyword evidence="12" id="KW-1185">Reference proteome</keyword>
<keyword evidence="6" id="KW-0067">ATP-binding</keyword>
<feature type="compositionally biased region" description="Basic and acidic residues" evidence="8">
    <location>
        <begin position="1659"/>
        <end position="1689"/>
    </location>
</feature>
<dbReference type="GO" id="GO:0000209">
    <property type="term" value="P:protein polyubiquitination"/>
    <property type="evidence" value="ECO:0007669"/>
    <property type="project" value="TreeGrafter"/>
</dbReference>
<dbReference type="InterPro" id="IPR027417">
    <property type="entry name" value="P-loop_NTPase"/>
</dbReference>
<dbReference type="GO" id="GO:0016787">
    <property type="term" value="F:hydrolase activity"/>
    <property type="evidence" value="ECO:0007669"/>
    <property type="project" value="UniProtKB-KW"/>
</dbReference>
<evidence type="ECO:0000256" key="3">
    <source>
        <dbReference type="ARBA" id="ARBA00022771"/>
    </source>
</evidence>
<dbReference type="InterPro" id="IPR059033">
    <property type="entry name" value="C144_05_dom"/>
</dbReference>
<dbReference type="Pfam" id="PF00176">
    <property type="entry name" value="SNF2-rel_dom"/>
    <property type="match status" value="1"/>
</dbReference>
<dbReference type="CDD" id="cd18070">
    <property type="entry name" value="DEXQc_SHPRH"/>
    <property type="match status" value="1"/>
</dbReference>
<dbReference type="Gene3D" id="3.40.50.300">
    <property type="entry name" value="P-loop containing nucleotide triphosphate hydrolases"/>
    <property type="match status" value="1"/>
</dbReference>
<keyword evidence="1" id="KW-0479">Metal-binding</keyword>
<evidence type="ECO:0000256" key="4">
    <source>
        <dbReference type="ARBA" id="ARBA00022801"/>
    </source>
</evidence>
<evidence type="ECO:0000256" key="1">
    <source>
        <dbReference type="ARBA" id="ARBA00022723"/>
    </source>
</evidence>
<dbReference type="PROSITE" id="PS50089">
    <property type="entry name" value="ZF_RING_2"/>
    <property type="match status" value="1"/>
</dbReference>
<dbReference type="InterPro" id="IPR038718">
    <property type="entry name" value="SNF2-like_sf"/>
</dbReference>
<dbReference type="Pfam" id="PF26021">
    <property type="entry name" value="Ferritin_C144_05"/>
    <property type="match status" value="1"/>
</dbReference>
<keyword evidence="2" id="KW-0547">Nucleotide-binding</keyword>
<dbReference type="VEuPathDB" id="FungiDB:PEXP_045670"/>
<evidence type="ECO:0000313" key="11">
    <source>
        <dbReference type="EMBL" id="KGO49414.1"/>
    </source>
</evidence>
<dbReference type="CDD" id="cd18793">
    <property type="entry name" value="SF2_C_SNF"/>
    <property type="match status" value="1"/>
</dbReference>
<dbReference type="InterPro" id="IPR013083">
    <property type="entry name" value="Znf_RING/FYVE/PHD"/>
</dbReference>
<evidence type="ECO:0000256" key="7">
    <source>
        <dbReference type="PROSITE-ProRule" id="PRU00175"/>
    </source>
</evidence>
<dbReference type="GO" id="GO:0005634">
    <property type="term" value="C:nucleus"/>
    <property type="evidence" value="ECO:0007669"/>
    <property type="project" value="TreeGrafter"/>
</dbReference>
<dbReference type="PANTHER" id="PTHR45865">
    <property type="entry name" value="E3 UBIQUITIN-PROTEIN LIGASE SHPRH FAMILY MEMBER"/>
    <property type="match status" value="1"/>
</dbReference>
<protein>
    <submittedName>
        <fullName evidence="11">Zinc finger, RING-type</fullName>
    </submittedName>
</protein>
<dbReference type="FunFam" id="3.40.50.10810:FF:000059">
    <property type="entry name" value="SNF2 family helicase/ATPase, putative"/>
    <property type="match status" value="1"/>
</dbReference>
<dbReference type="InterPro" id="IPR000330">
    <property type="entry name" value="SNF2_N"/>
</dbReference>
<dbReference type="SUPFAM" id="SSF57850">
    <property type="entry name" value="RING/U-box"/>
    <property type="match status" value="1"/>
</dbReference>
<keyword evidence="3 7" id="KW-0863">Zinc-finger</keyword>
<evidence type="ECO:0000256" key="8">
    <source>
        <dbReference type="SAM" id="MobiDB-lite"/>
    </source>
</evidence>
<feature type="region of interest" description="Disordered" evidence="8">
    <location>
        <begin position="952"/>
        <end position="982"/>
    </location>
</feature>
<proteinExistence type="predicted"/>
<keyword evidence="5" id="KW-0862">Zinc</keyword>
<dbReference type="PROSITE" id="PS00518">
    <property type="entry name" value="ZF_RING_1"/>
    <property type="match status" value="1"/>
</dbReference>
<dbReference type="GO" id="GO:0005524">
    <property type="term" value="F:ATP binding"/>
    <property type="evidence" value="ECO:0007669"/>
    <property type="project" value="InterPro"/>
</dbReference>
<dbReference type="PROSITE" id="PS51192">
    <property type="entry name" value="HELICASE_ATP_BIND_1"/>
    <property type="match status" value="1"/>
</dbReference>
<sequence>MELTSYSVEGTDQFVHRLGEFYPTGIFSDLTIYTTDQALKESEEPHVFEIKDEHPRIVEAMIRSFYGLHYDINQSDHQMCPMLFNVKVYSIADRFQVEYLKIQAKLTFVTLAQDHWNSDEFLTAAFEAYKTTPKSDRGLRDVVVAVCQKHRRELREKKAFERLVQETPGLATDLVLLSHRWLPQSASTRVRVVQSFSCLSCFAKWQIQVGLAEYFTAYATLESLYPIFQQCDEPLTKRRKTTKGSPRSLTQENGISATGIPQGYIPLARLTLRMKPPHTSTRKYKRSFYSNLSTSRVPILLDVRSVHFLDDDLNNTRQPDSADGEPNRMELEISSLDEEELLIYPCEDLRLFDLLGQLQAASKLPHVDQFFNDVPTACYQAHLCALPDGATFTLETVVLWSDSIEAPALNRLTEADMEAFTRYVLQEKCVRPSALTKPHEYRDKMLGTPQQWSPRDFYNNVHVPKVTESSTNIKCPDLNCKLFPFQRRAVRWLLQREGREVGPNGEIMPIEALPKSDLPASFNSTKDADGRTYYFSHLFMILTTDLSEWHDAAYNLKGGVLAEEMGLGKTVEVIALISLNKRESQPMKADPDGLKPTGATLIITPPAILEQWKQELEEHAPTLRVHHYNGIKRGKQITDDMIADELAEFDVVLTTYNVIAKEIHYVGAAPQRSLRHEKRFVQRKTPLVRLSWWRVCLDEAQMIESGVSNAAKVARLIPREIAWAVTGTPLRRNIDDLFGLLLFLHYEPFCFSASLWRRLCVCFGPVLAKIINTIALRHRKGQLLDELRLPPQKRIVITTPFTAIEEQKYAQLFEQMCEECGLNAVGAPLRGDWDPEDPVIVEKMRTWLTRLRQACLYPEVSFHNRNLGSGSGPLRTVAQVLEAMTETNEGAIRTEERSLLLSQLRRGQLLENAKRRQEALVIWQKALDHATQLVEDSREQLRLLKIKGATDDNNGETLGVVNPDDKDDDQNEEDKDPDNNSRLGQCRLKLRAALEVQHIAVFFTANGYYQIKSDPNLTQPDSDEFKALEKREEEAYEAAKVIRKEMLTDISRKVERYMKEIKIKARDRDFVNIPKMNPHLYSKGVESYNLLSKFEDFCDALNKHAEQYKEWRDVMTKLVSQSLIDQEEEAMLEGDEYERSTKHQDEMYVYMEALRSIYSDRHDALTGHTNTLISHEAKAGIVQAQKGEGPAPQLFLKIMETRSQLMPDPDLGSLRSIVSELRKLVTSLEWQAGSGNSRARAEHEIVEMVLKNAGQMIAEQLKVSSKLNREVEMFRDTMNNRLEYYRHLQQISDTVAPYDEESAGKPLDESAFSLRLGQEGVTEEKIASLKSKARYLIHLKDGATSDSNDRECIVCRSTFEVGVLTVCGHKYCTDCLRLWWAQHQNCPICKKTLKRNDFHQITYKPQELVAQEEKTHVKLDHEGHSQNAIYSDISSSHLNEIKKIDLEHCFGVKIDTLARHILWLREHDPGAKSIIFSQYATFASQVQAAFKVHGIVTTSIDSPNGIEKFKTDPAIECFCFYGKAQSSGLNLIVATHVFLCEPLINTAIELQVIARVHRIGQNRPTTVWMYLVSGTVEESIYEISVTRRLAHIMEKEKQANKALSKTPADGDSVTEEAIESANSMELQDATLTTLMQRGSVGGEMVKKDDLWQCLFGNTKQKDSTEPSAEAEREVNRFLRGEAAEQRMER</sequence>
<dbReference type="GO" id="GO:0061630">
    <property type="term" value="F:ubiquitin protein ligase activity"/>
    <property type="evidence" value="ECO:0007669"/>
    <property type="project" value="TreeGrafter"/>
</dbReference>
<dbReference type="InterPro" id="IPR001841">
    <property type="entry name" value="Znf_RING"/>
</dbReference>
<dbReference type="GO" id="GO:0008270">
    <property type="term" value="F:zinc ion binding"/>
    <property type="evidence" value="ECO:0007669"/>
    <property type="project" value="UniProtKB-KW"/>
</dbReference>
<dbReference type="SMART" id="SM00184">
    <property type="entry name" value="RING"/>
    <property type="match status" value="1"/>
</dbReference>
<organism evidence="11 12">
    <name type="scientific">Penicillium expansum</name>
    <name type="common">Blue mold rot fungus</name>
    <dbReference type="NCBI Taxonomy" id="27334"/>
    <lineage>
        <taxon>Eukaryota</taxon>
        <taxon>Fungi</taxon>
        <taxon>Dikarya</taxon>
        <taxon>Ascomycota</taxon>
        <taxon>Pezizomycotina</taxon>
        <taxon>Eurotiomycetes</taxon>
        <taxon>Eurotiomycetidae</taxon>
        <taxon>Eurotiales</taxon>
        <taxon>Aspergillaceae</taxon>
        <taxon>Penicillium</taxon>
    </lineage>
</organism>
<evidence type="ECO:0000259" key="10">
    <source>
        <dbReference type="PROSITE" id="PS51192"/>
    </source>
</evidence>
<dbReference type="Pfam" id="PF13920">
    <property type="entry name" value="zf-C3HC4_3"/>
    <property type="match status" value="1"/>
</dbReference>
<feature type="compositionally biased region" description="Acidic residues" evidence="8">
    <location>
        <begin position="965"/>
        <end position="976"/>
    </location>
</feature>
<reference evidence="11 12" key="1">
    <citation type="journal article" date="2015" name="Mol. Plant Microbe Interact.">
        <title>Genome, transcriptome, and functional analyses of Penicillium expansum provide new insights into secondary metabolism and pathogenicity.</title>
        <authorList>
            <person name="Ballester A.R."/>
            <person name="Marcet-Houben M."/>
            <person name="Levin E."/>
            <person name="Sela N."/>
            <person name="Selma-Lazaro C."/>
            <person name="Carmona L."/>
            <person name="Wisniewski M."/>
            <person name="Droby S."/>
            <person name="Gonzalez-Candelas L."/>
            <person name="Gabaldon T."/>
        </authorList>
    </citation>
    <scope>NUCLEOTIDE SEQUENCE [LARGE SCALE GENOMIC DNA]</scope>
    <source>
        <strain evidence="11 12">MD-8</strain>
    </source>
</reference>
<evidence type="ECO:0000259" key="9">
    <source>
        <dbReference type="PROSITE" id="PS50089"/>
    </source>
</evidence>
<dbReference type="EMBL" id="JQFZ01000380">
    <property type="protein sequence ID" value="KGO49414.1"/>
    <property type="molecule type" value="Genomic_DNA"/>
</dbReference>
<dbReference type="InterPro" id="IPR052583">
    <property type="entry name" value="ATP-helicase/E3_Ub-Ligase"/>
</dbReference>
<evidence type="ECO:0000256" key="5">
    <source>
        <dbReference type="ARBA" id="ARBA00022833"/>
    </source>
</evidence>